<accession>A0A0A9G7X9</accession>
<dbReference type="EMBL" id="GBRH01181088">
    <property type="protein sequence ID" value="JAE16808.1"/>
    <property type="molecule type" value="Transcribed_RNA"/>
</dbReference>
<evidence type="ECO:0000313" key="1">
    <source>
        <dbReference type="EMBL" id="JAE16808.1"/>
    </source>
</evidence>
<proteinExistence type="predicted"/>
<organism evidence="1">
    <name type="scientific">Arundo donax</name>
    <name type="common">Giant reed</name>
    <name type="synonym">Donax arundinaceus</name>
    <dbReference type="NCBI Taxonomy" id="35708"/>
    <lineage>
        <taxon>Eukaryota</taxon>
        <taxon>Viridiplantae</taxon>
        <taxon>Streptophyta</taxon>
        <taxon>Embryophyta</taxon>
        <taxon>Tracheophyta</taxon>
        <taxon>Spermatophyta</taxon>
        <taxon>Magnoliopsida</taxon>
        <taxon>Liliopsida</taxon>
        <taxon>Poales</taxon>
        <taxon>Poaceae</taxon>
        <taxon>PACMAD clade</taxon>
        <taxon>Arundinoideae</taxon>
        <taxon>Arundineae</taxon>
        <taxon>Arundo</taxon>
    </lineage>
</organism>
<reference evidence="1" key="2">
    <citation type="journal article" date="2015" name="Data Brief">
        <title>Shoot transcriptome of the giant reed, Arundo donax.</title>
        <authorList>
            <person name="Barrero R.A."/>
            <person name="Guerrero F.D."/>
            <person name="Moolhuijzen P."/>
            <person name="Goolsby J.A."/>
            <person name="Tidwell J."/>
            <person name="Bellgard S.E."/>
            <person name="Bellgard M.I."/>
        </authorList>
    </citation>
    <scope>NUCLEOTIDE SEQUENCE</scope>
    <source>
        <tissue evidence="1">Shoot tissue taken approximately 20 cm above the soil surface</tissue>
    </source>
</reference>
<protein>
    <submittedName>
        <fullName evidence="1">Uncharacterized protein</fullName>
    </submittedName>
</protein>
<dbReference type="AlphaFoldDB" id="A0A0A9G7X9"/>
<name>A0A0A9G7X9_ARUDO</name>
<reference evidence="1" key="1">
    <citation type="submission" date="2014-09" db="EMBL/GenBank/DDBJ databases">
        <authorList>
            <person name="Magalhaes I.L.F."/>
            <person name="Oliveira U."/>
            <person name="Santos F.R."/>
            <person name="Vidigal T.H.D.A."/>
            <person name="Brescovit A.D."/>
            <person name="Santos A.J."/>
        </authorList>
    </citation>
    <scope>NUCLEOTIDE SEQUENCE</scope>
    <source>
        <tissue evidence="1">Shoot tissue taken approximately 20 cm above the soil surface</tissue>
    </source>
</reference>
<sequence length="39" mass="4517">MYVLIIYHQERPHGTGSLLVNHFNGMYCYLCCSLSLQIV</sequence>